<accession>A0A091DJG2</accession>
<name>A0A091DJG2_FUKDA</name>
<reference evidence="4 5" key="1">
    <citation type="submission" date="2013-11" db="EMBL/GenBank/DDBJ databases">
        <title>The Damaraland mole rat (Fukomys damarensis) genome and evolution of African mole rats.</title>
        <authorList>
            <person name="Gladyshev V.N."/>
            <person name="Fang X."/>
        </authorList>
    </citation>
    <scope>NUCLEOTIDE SEQUENCE [LARGE SCALE GENOMIC DNA]</scope>
    <source>
        <tissue evidence="4">Liver</tissue>
    </source>
</reference>
<dbReference type="Gene3D" id="2.60.40.1970">
    <property type="entry name" value="YEATS domain"/>
    <property type="match status" value="1"/>
</dbReference>
<dbReference type="AlphaFoldDB" id="A0A091DJG2"/>
<dbReference type="PROSITE" id="PS51037">
    <property type="entry name" value="YEATS"/>
    <property type="match status" value="1"/>
</dbReference>
<evidence type="ECO:0000256" key="2">
    <source>
        <dbReference type="PROSITE-ProRule" id="PRU00376"/>
    </source>
</evidence>
<dbReference type="GO" id="GO:0003682">
    <property type="term" value="F:chromatin binding"/>
    <property type="evidence" value="ECO:0007669"/>
    <property type="project" value="TreeGrafter"/>
</dbReference>
<evidence type="ECO:0000259" key="3">
    <source>
        <dbReference type="PROSITE" id="PS51037"/>
    </source>
</evidence>
<proteinExistence type="predicted"/>
<keyword evidence="5" id="KW-1185">Reference proteome</keyword>
<protein>
    <submittedName>
        <fullName evidence="4">Protein AF-9</fullName>
    </submittedName>
</protein>
<dbReference type="EMBL" id="KN122430">
    <property type="protein sequence ID" value="KFO30425.1"/>
    <property type="molecule type" value="Genomic_DNA"/>
</dbReference>
<dbReference type="PANTHER" id="PTHR47827:SF5">
    <property type="entry name" value="PROTEIN AF-9"/>
    <property type="match status" value="1"/>
</dbReference>
<dbReference type="InterPro" id="IPR055129">
    <property type="entry name" value="YEATS_dom"/>
</dbReference>
<dbReference type="GO" id="GO:0008023">
    <property type="term" value="C:transcription elongation factor complex"/>
    <property type="evidence" value="ECO:0007669"/>
    <property type="project" value="TreeGrafter"/>
</dbReference>
<dbReference type="GO" id="GO:0045893">
    <property type="term" value="P:positive regulation of DNA-templated transcription"/>
    <property type="evidence" value="ECO:0007669"/>
    <property type="project" value="TreeGrafter"/>
</dbReference>
<comment type="subcellular location">
    <subcellularLocation>
        <location evidence="2">Nucleus</location>
    </subcellularLocation>
</comment>
<feature type="domain" description="YEATS" evidence="3">
    <location>
        <begin position="20"/>
        <end position="149"/>
    </location>
</feature>
<dbReference type="InterPro" id="IPR052790">
    <property type="entry name" value="YEATS_domain"/>
</dbReference>
<gene>
    <name evidence="4" type="ORF">H920_08121</name>
</gene>
<evidence type="ECO:0000313" key="4">
    <source>
        <dbReference type="EMBL" id="KFO30425.1"/>
    </source>
</evidence>
<evidence type="ECO:0000256" key="1">
    <source>
        <dbReference type="ARBA" id="ARBA00023242"/>
    </source>
</evidence>
<evidence type="ECO:0000313" key="5">
    <source>
        <dbReference type="Proteomes" id="UP000028990"/>
    </source>
</evidence>
<sequence length="149" mass="16872">MSGSGLGPQSSPSCCSRPCPRPQCAVQVKLELGHRAQVRKKPTVEGFTHDWMVFVRGPEHSNIQHFVEKVVFHLHESFPRPKRVVCVVRFPVFPRLNAFLSSPREREGAAHPPGHTWDLLPGVVSSMEKVFPDLFKYACWLNSVIFILE</sequence>
<dbReference type="Proteomes" id="UP000028990">
    <property type="component" value="Unassembled WGS sequence"/>
</dbReference>
<dbReference type="InterPro" id="IPR038704">
    <property type="entry name" value="YEAST_sf"/>
</dbReference>
<dbReference type="PANTHER" id="PTHR47827">
    <property type="entry name" value="AHD DOMAIN-CONTAINING PROTEIN"/>
    <property type="match status" value="1"/>
</dbReference>
<organism evidence="4 5">
    <name type="scientific">Fukomys damarensis</name>
    <name type="common">Damaraland mole rat</name>
    <name type="synonym">Cryptomys damarensis</name>
    <dbReference type="NCBI Taxonomy" id="885580"/>
    <lineage>
        <taxon>Eukaryota</taxon>
        <taxon>Metazoa</taxon>
        <taxon>Chordata</taxon>
        <taxon>Craniata</taxon>
        <taxon>Vertebrata</taxon>
        <taxon>Euteleostomi</taxon>
        <taxon>Mammalia</taxon>
        <taxon>Eutheria</taxon>
        <taxon>Euarchontoglires</taxon>
        <taxon>Glires</taxon>
        <taxon>Rodentia</taxon>
        <taxon>Hystricomorpha</taxon>
        <taxon>Bathyergidae</taxon>
        <taxon>Fukomys</taxon>
    </lineage>
</organism>
<dbReference type="Pfam" id="PF03366">
    <property type="entry name" value="YEATS"/>
    <property type="match status" value="1"/>
</dbReference>
<keyword evidence="1 2" id="KW-0539">Nucleus</keyword>